<evidence type="ECO:0000259" key="10">
    <source>
        <dbReference type="PROSITE" id="PS50011"/>
    </source>
</evidence>
<dbReference type="SUPFAM" id="SSF56112">
    <property type="entry name" value="Protein kinase-like (PK-like)"/>
    <property type="match status" value="1"/>
</dbReference>
<evidence type="ECO:0000313" key="12">
    <source>
        <dbReference type="Proteomes" id="UP000323597"/>
    </source>
</evidence>
<dbReference type="Gene3D" id="1.10.510.10">
    <property type="entry name" value="Transferase(Phosphotransferase) domain 1"/>
    <property type="match status" value="1"/>
</dbReference>
<keyword evidence="6" id="KW-0067">ATP-binding</keyword>
<dbReference type="SMART" id="SM00220">
    <property type="entry name" value="S_TKc"/>
    <property type="match status" value="1"/>
</dbReference>
<dbReference type="PROSITE" id="PS50011">
    <property type="entry name" value="PROTEIN_KINASE_DOM"/>
    <property type="match status" value="1"/>
</dbReference>
<evidence type="ECO:0000256" key="3">
    <source>
        <dbReference type="ARBA" id="ARBA00022679"/>
    </source>
</evidence>
<dbReference type="Pfam" id="PF00069">
    <property type="entry name" value="Pkinase"/>
    <property type="match status" value="1"/>
</dbReference>
<accession>A0A5D2XB22</accession>
<keyword evidence="5" id="KW-0418">Kinase</keyword>
<evidence type="ECO:0000256" key="2">
    <source>
        <dbReference type="ARBA" id="ARBA00022527"/>
    </source>
</evidence>
<evidence type="ECO:0000256" key="1">
    <source>
        <dbReference type="ARBA" id="ARBA00012513"/>
    </source>
</evidence>
<dbReference type="InterPro" id="IPR008271">
    <property type="entry name" value="Ser/Thr_kinase_AS"/>
</dbReference>
<comment type="catalytic activity">
    <reaction evidence="8">
        <text>L-seryl-[protein] + ATP = O-phospho-L-seryl-[protein] + ADP + H(+)</text>
        <dbReference type="Rhea" id="RHEA:17989"/>
        <dbReference type="Rhea" id="RHEA-COMP:9863"/>
        <dbReference type="Rhea" id="RHEA-COMP:11604"/>
        <dbReference type="ChEBI" id="CHEBI:15378"/>
        <dbReference type="ChEBI" id="CHEBI:29999"/>
        <dbReference type="ChEBI" id="CHEBI:30616"/>
        <dbReference type="ChEBI" id="CHEBI:83421"/>
        <dbReference type="ChEBI" id="CHEBI:456216"/>
        <dbReference type="EC" id="2.7.11.1"/>
    </reaction>
</comment>
<evidence type="ECO:0000256" key="9">
    <source>
        <dbReference type="SAM" id="MobiDB-lite"/>
    </source>
</evidence>
<dbReference type="InterPro" id="IPR011009">
    <property type="entry name" value="Kinase-like_dom_sf"/>
</dbReference>
<evidence type="ECO:0000256" key="8">
    <source>
        <dbReference type="ARBA" id="ARBA00048679"/>
    </source>
</evidence>
<comment type="catalytic activity">
    <reaction evidence="7">
        <text>L-threonyl-[protein] + ATP = O-phospho-L-threonyl-[protein] + ADP + H(+)</text>
        <dbReference type="Rhea" id="RHEA:46608"/>
        <dbReference type="Rhea" id="RHEA-COMP:11060"/>
        <dbReference type="Rhea" id="RHEA-COMP:11605"/>
        <dbReference type="ChEBI" id="CHEBI:15378"/>
        <dbReference type="ChEBI" id="CHEBI:30013"/>
        <dbReference type="ChEBI" id="CHEBI:30616"/>
        <dbReference type="ChEBI" id="CHEBI:61977"/>
        <dbReference type="ChEBI" id="CHEBI:456216"/>
        <dbReference type="EC" id="2.7.11.1"/>
    </reaction>
</comment>
<keyword evidence="12" id="KW-1185">Reference proteome</keyword>
<name>A0A5D2XB22_GOSMU</name>
<dbReference type="FunFam" id="1.10.510.10:FF:000046">
    <property type="entry name" value="probable serine/threonine-protein kinase WNK9"/>
    <property type="match status" value="1"/>
</dbReference>
<proteinExistence type="predicted"/>
<evidence type="ECO:0000256" key="6">
    <source>
        <dbReference type="ARBA" id="ARBA00022840"/>
    </source>
</evidence>
<feature type="compositionally biased region" description="Polar residues" evidence="9">
    <location>
        <begin position="461"/>
        <end position="476"/>
    </location>
</feature>
<protein>
    <recommendedName>
        <fullName evidence="1">non-specific serine/threonine protein kinase</fullName>
        <ecNumber evidence="1">2.7.11.1</ecNumber>
    </recommendedName>
</protein>
<organism evidence="11 12">
    <name type="scientific">Gossypium mustelinum</name>
    <name type="common">Cotton</name>
    <name type="synonym">Gossypium caicoense</name>
    <dbReference type="NCBI Taxonomy" id="34275"/>
    <lineage>
        <taxon>Eukaryota</taxon>
        <taxon>Viridiplantae</taxon>
        <taxon>Streptophyta</taxon>
        <taxon>Embryophyta</taxon>
        <taxon>Tracheophyta</taxon>
        <taxon>Spermatophyta</taxon>
        <taxon>Magnoliopsida</taxon>
        <taxon>eudicotyledons</taxon>
        <taxon>Gunneridae</taxon>
        <taxon>Pentapetalae</taxon>
        <taxon>rosids</taxon>
        <taxon>malvids</taxon>
        <taxon>Malvales</taxon>
        <taxon>Malvaceae</taxon>
        <taxon>Malvoideae</taxon>
        <taxon>Gossypium</taxon>
    </lineage>
</organism>
<dbReference type="PROSITE" id="PS00108">
    <property type="entry name" value="PROTEIN_KINASE_ST"/>
    <property type="match status" value="1"/>
</dbReference>
<evidence type="ECO:0000256" key="7">
    <source>
        <dbReference type="ARBA" id="ARBA00047899"/>
    </source>
</evidence>
<feature type="domain" description="Protein kinase" evidence="10">
    <location>
        <begin position="31"/>
        <end position="288"/>
    </location>
</feature>
<reference evidence="11 12" key="1">
    <citation type="submission" date="2019-07" db="EMBL/GenBank/DDBJ databases">
        <title>WGS assembly of Gossypium mustelinum.</title>
        <authorList>
            <person name="Chen Z.J."/>
            <person name="Sreedasyam A."/>
            <person name="Ando A."/>
            <person name="Song Q."/>
            <person name="De L."/>
            <person name="Hulse-Kemp A."/>
            <person name="Ding M."/>
            <person name="Ye W."/>
            <person name="Kirkbride R."/>
            <person name="Jenkins J."/>
            <person name="Plott C."/>
            <person name="Lovell J."/>
            <person name="Lin Y.-M."/>
            <person name="Vaughn R."/>
            <person name="Liu B."/>
            <person name="Li W."/>
            <person name="Simpson S."/>
            <person name="Scheffler B."/>
            <person name="Saski C."/>
            <person name="Grover C."/>
            <person name="Hu G."/>
            <person name="Conover J."/>
            <person name="Carlson J."/>
            <person name="Shu S."/>
            <person name="Boston L."/>
            <person name="Williams M."/>
            <person name="Peterson D."/>
            <person name="Mcgee K."/>
            <person name="Jones D."/>
            <person name="Wendel J."/>
            <person name="Stelly D."/>
            <person name="Grimwood J."/>
            <person name="Schmutz J."/>
        </authorList>
    </citation>
    <scope>NUCLEOTIDE SEQUENCE [LARGE SCALE GENOMIC DNA]</scope>
    <source>
        <strain evidence="11">1408120.09</strain>
    </source>
</reference>
<dbReference type="InterPro" id="IPR000719">
    <property type="entry name" value="Prot_kinase_dom"/>
</dbReference>
<keyword evidence="2" id="KW-0723">Serine/threonine-protein kinase</keyword>
<feature type="compositionally biased region" description="Polar residues" evidence="9">
    <location>
        <begin position="484"/>
        <end position="495"/>
    </location>
</feature>
<gene>
    <name evidence="11" type="ORF">E1A91_A11G241200v1</name>
</gene>
<dbReference type="Gene3D" id="3.30.200.20">
    <property type="entry name" value="Phosphorylase Kinase, domain 1"/>
    <property type="match status" value="1"/>
</dbReference>
<keyword evidence="4" id="KW-0547">Nucleotide-binding</keyword>
<dbReference type="Proteomes" id="UP000323597">
    <property type="component" value="Chromosome A11"/>
</dbReference>
<dbReference type="FunFam" id="3.30.200.20:FF:000075">
    <property type="entry name" value="Probable serine/threonine-protein kinase WNK1"/>
    <property type="match status" value="1"/>
</dbReference>
<dbReference type="AlphaFoldDB" id="A0A5D2XB22"/>
<dbReference type="GO" id="GO:0004674">
    <property type="term" value="F:protein serine/threonine kinase activity"/>
    <property type="evidence" value="ECO:0007669"/>
    <property type="project" value="UniProtKB-KW"/>
</dbReference>
<feature type="region of interest" description="Disordered" evidence="9">
    <location>
        <begin position="449"/>
        <end position="509"/>
    </location>
</feature>
<dbReference type="EC" id="2.7.11.1" evidence="1"/>
<dbReference type="PANTHER" id="PTHR13902">
    <property type="entry name" value="SERINE/THREONINE-PROTEIN KINASE WNK WITH NO LYSINE -RELATED"/>
    <property type="match status" value="1"/>
</dbReference>
<dbReference type="EMBL" id="CM017646">
    <property type="protein sequence ID" value="TYJ10930.1"/>
    <property type="molecule type" value="Genomic_DNA"/>
</dbReference>
<dbReference type="CDD" id="cd13983">
    <property type="entry name" value="STKc_WNK"/>
    <property type="match status" value="1"/>
</dbReference>
<keyword evidence="3" id="KW-0808">Transferase</keyword>
<evidence type="ECO:0000256" key="4">
    <source>
        <dbReference type="ARBA" id="ARBA00022741"/>
    </source>
</evidence>
<dbReference type="GO" id="GO:0005524">
    <property type="term" value="F:ATP binding"/>
    <property type="evidence" value="ECO:0007669"/>
    <property type="project" value="UniProtKB-KW"/>
</dbReference>
<evidence type="ECO:0000313" key="11">
    <source>
        <dbReference type="EMBL" id="TYJ10930.1"/>
    </source>
</evidence>
<evidence type="ECO:0000256" key="5">
    <source>
        <dbReference type="ARBA" id="ARBA00022777"/>
    </source>
</evidence>
<sequence>MVVAESGEDVAVHAEPPDPDVLEIDPTSRYIMYNEVLGKGAFKTVYKAFDELNGIEVAWNQVRIEEVLQKPEDLERLYSEVRLLKSLKHSNIVRFYNSWIDDKKKTINIITELFTSGSLRQYRKKHKKVDMKAVKSWARQILTGLVYLHSHDPPIIHRDLKCDNIFINGNQGEVKIGDLGLATVLEQSNAKSVIGTPEFMAPELYDENYNELVDIYSFGMCMLEMVTFEYPYSECRNSAQIYKKVSSGIKPAALSKVNDQEMKLFIEKCLVPAPQRLSAKELLIDPFLQANGSAKSRPFALPDIVMPKIGAFGDRCLMSEAPASTWNRPSSLDLGSDSELPVIKFLDNSLGIEVRRANKGHIFLLKGEGNDENSVSLILRIADQNDRVRNIHFLFFLDSDTALSVSSEMVEQLELADQNDVFIAELIDLLLLNLIPGWKPCVSIDHLVPPNRRRTSRDHQYSQGHGETSLGSSQHTAHTDNGSRSKLCSNDSTLEASDESTKQGPCSMKFNGKNSHAKFMVEDSRSEMSFASATSNEWNDKLSSVHSFMSAELGPMCCNGHGFKRSSSKLLPEAELYFHAESMSTNPESSSTSGLAESEELRLELEMIELQYQEAMKEISKRRHDAIMDTRRRLSQKKMHLVY</sequence>
<dbReference type="InterPro" id="IPR050588">
    <property type="entry name" value="WNK_Ser-Thr_kinase"/>
</dbReference>